<dbReference type="InterPro" id="IPR002656">
    <property type="entry name" value="Acyl_transf_3_dom"/>
</dbReference>
<keyword evidence="10" id="KW-1185">Reference proteome</keyword>
<comment type="subcellular location">
    <subcellularLocation>
        <location evidence="1">Cell membrane</location>
        <topology evidence="1">Multi-pass membrane protein</topology>
    </subcellularLocation>
</comment>
<feature type="transmembrane region" description="Helical" evidence="7">
    <location>
        <begin position="169"/>
        <end position="187"/>
    </location>
</feature>
<accession>A0ABY7SQU4</accession>
<organism evidence="9 10">
    <name type="scientific">Paracoccus fistulariae</name>
    <dbReference type="NCBI Taxonomy" id="658446"/>
    <lineage>
        <taxon>Bacteria</taxon>
        <taxon>Pseudomonadati</taxon>
        <taxon>Pseudomonadota</taxon>
        <taxon>Alphaproteobacteria</taxon>
        <taxon>Rhodobacterales</taxon>
        <taxon>Paracoccaceae</taxon>
        <taxon>Paracoccus</taxon>
    </lineage>
</organism>
<dbReference type="RefSeq" id="WP_271886522.1">
    <property type="nucleotide sequence ID" value="NZ_CP067136.1"/>
</dbReference>
<feature type="transmembrane region" description="Helical" evidence="7">
    <location>
        <begin position="258"/>
        <end position="278"/>
    </location>
</feature>
<feature type="transmembrane region" description="Helical" evidence="7">
    <location>
        <begin position="41"/>
        <end position="61"/>
    </location>
</feature>
<keyword evidence="6 7" id="KW-0472">Membrane</keyword>
<keyword evidence="5 7" id="KW-1133">Transmembrane helix</keyword>
<dbReference type="Pfam" id="PF01757">
    <property type="entry name" value="Acyl_transf_3"/>
    <property type="match status" value="1"/>
</dbReference>
<evidence type="ECO:0000256" key="4">
    <source>
        <dbReference type="ARBA" id="ARBA00022692"/>
    </source>
</evidence>
<evidence type="ECO:0000256" key="6">
    <source>
        <dbReference type="ARBA" id="ARBA00023136"/>
    </source>
</evidence>
<dbReference type="PANTHER" id="PTHR40074:SF2">
    <property type="entry name" value="O-ACETYLTRANSFERASE WECH"/>
    <property type="match status" value="1"/>
</dbReference>
<dbReference type="PANTHER" id="PTHR40074">
    <property type="entry name" value="O-ACETYLTRANSFERASE WECH"/>
    <property type="match status" value="1"/>
</dbReference>
<keyword evidence="4 7" id="KW-0812">Transmembrane</keyword>
<evidence type="ECO:0000256" key="7">
    <source>
        <dbReference type="SAM" id="Phobius"/>
    </source>
</evidence>
<dbReference type="Proteomes" id="UP001219349">
    <property type="component" value="Chromosome"/>
</dbReference>
<feature type="transmembrane region" description="Helical" evidence="7">
    <location>
        <begin position="12"/>
        <end position="29"/>
    </location>
</feature>
<reference evidence="9 10" key="1">
    <citation type="submission" date="2021-01" db="EMBL/GenBank/DDBJ databases">
        <title>Biogeographic distribution of Paracoccus.</title>
        <authorList>
            <person name="Hollensteiner J."/>
            <person name="Leineberger J."/>
            <person name="Brinkhoff T."/>
            <person name="Daniel R."/>
        </authorList>
    </citation>
    <scope>NUCLEOTIDE SEQUENCE [LARGE SCALE GENOMIC DNA]</scope>
    <source>
        <strain evidence="9 10">KCTC 22803</strain>
    </source>
</reference>
<evidence type="ECO:0000313" key="9">
    <source>
        <dbReference type="EMBL" id="WCR08888.1"/>
    </source>
</evidence>
<keyword evidence="9" id="KW-0012">Acyltransferase</keyword>
<feature type="transmembrane region" description="Helical" evidence="7">
    <location>
        <begin position="229"/>
        <end position="246"/>
    </location>
</feature>
<evidence type="ECO:0000313" key="10">
    <source>
        <dbReference type="Proteomes" id="UP001219349"/>
    </source>
</evidence>
<evidence type="ECO:0000259" key="8">
    <source>
        <dbReference type="Pfam" id="PF01757"/>
    </source>
</evidence>
<feature type="transmembrane region" description="Helical" evidence="7">
    <location>
        <begin position="73"/>
        <end position="91"/>
    </location>
</feature>
<keyword evidence="9" id="KW-0808">Transferase</keyword>
<feature type="transmembrane region" description="Helical" evidence="7">
    <location>
        <begin position="111"/>
        <end position="132"/>
    </location>
</feature>
<comment type="similarity">
    <text evidence="2">Belongs to the acyltransferase 3 family.</text>
</comment>
<proteinExistence type="inferred from homology"/>
<name>A0ABY7SQU4_9RHOB</name>
<feature type="transmembrane region" description="Helical" evidence="7">
    <location>
        <begin position="194"/>
        <end position="217"/>
    </location>
</feature>
<dbReference type="EMBL" id="CP067136">
    <property type="protein sequence ID" value="WCR08888.1"/>
    <property type="molecule type" value="Genomic_DNA"/>
</dbReference>
<evidence type="ECO:0000256" key="1">
    <source>
        <dbReference type="ARBA" id="ARBA00004651"/>
    </source>
</evidence>
<protein>
    <submittedName>
        <fullName evidence="9">Acyltransferase family protein</fullName>
    </submittedName>
</protein>
<evidence type="ECO:0000256" key="3">
    <source>
        <dbReference type="ARBA" id="ARBA00022475"/>
    </source>
</evidence>
<keyword evidence="3" id="KW-1003">Cell membrane</keyword>
<evidence type="ECO:0000256" key="5">
    <source>
        <dbReference type="ARBA" id="ARBA00022989"/>
    </source>
</evidence>
<feature type="domain" description="Acyltransferase 3" evidence="8">
    <location>
        <begin position="9"/>
        <end position="294"/>
    </location>
</feature>
<dbReference type="GO" id="GO:0016746">
    <property type="term" value="F:acyltransferase activity"/>
    <property type="evidence" value="ECO:0007669"/>
    <property type="project" value="UniProtKB-KW"/>
</dbReference>
<evidence type="ECO:0000256" key="2">
    <source>
        <dbReference type="ARBA" id="ARBA00007400"/>
    </source>
</evidence>
<sequence length="312" mass="34273">MTAFPERDSAIDALRVILAIFVIGIHTGFPDLAQPEARQMLVNGLYRVAVPVFALISGFFFARAVQRRRAGRYLRRIVGLYAIWMLVYAPFYGPEITSPTHLLQLWVFGYFHLWFLAGMILAGVLLLALIRWQVPLRRIVMLALFLAGVGIGLQYLVLSERVLLPLDLYRNGILVIFPFFAMGYALALSGLRRIGAGGAMLTALSLLAVMAESLIWYRIARGTYGVDTMLSLLICAPLIVLAALSVRGMPGGRGLASLAAFTYFAHILAMIAATRLGLEGDPKFAFVVALCLGLWCLLHSFGAGRRLLAILT</sequence>
<gene>
    <name evidence="9" type="ORF">JHX87_08930</name>
</gene>
<feature type="transmembrane region" description="Helical" evidence="7">
    <location>
        <begin position="139"/>
        <end position="157"/>
    </location>
</feature>
<feature type="transmembrane region" description="Helical" evidence="7">
    <location>
        <begin position="284"/>
        <end position="304"/>
    </location>
</feature>